<keyword evidence="3" id="KW-0418">Kinase</keyword>
<accession>A0ABR8IQ07</accession>
<comment type="caution">
    <text evidence="3">The sequence shown here is derived from an EMBL/GenBank/DDBJ whole genome shotgun (WGS) entry which is preliminary data.</text>
</comment>
<keyword evidence="1" id="KW-0067">ATP-binding</keyword>
<keyword evidence="1" id="KW-0547">Nucleotide-binding</keyword>
<evidence type="ECO:0000313" key="4">
    <source>
        <dbReference type="Proteomes" id="UP000660270"/>
    </source>
</evidence>
<name>A0ABR8IQ07_APHFL</name>
<dbReference type="Pfam" id="PF04326">
    <property type="entry name" value="SLFN_AlbA_2"/>
    <property type="match status" value="1"/>
</dbReference>
<keyword evidence="4" id="KW-1185">Reference proteome</keyword>
<proteinExistence type="predicted"/>
<dbReference type="PROSITE" id="PS00107">
    <property type="entry name" value="PROTEIN_KINASE_ATP"/>
    <property type="match status" value="1"/>
</dbReference>
<feature type="domain" description="Protein kinase" evidence="2">
    <location>
        <begin position="16"/>
        <end position="288"/>
    </location>
</feature>
<evidence type="ECO:0000313" key="3">
    <source>
        <dbReference type="EMBL" id="MBD2684153.1"/>
    </source>
</evidence>
<feature type="binding site" evidence="1">
    <location>
        <position position="45"/>
    </location>
    <ligand>
        <name>ATP</name>
        <dbReference type="ChEBI" id="CHEBI:30616"/>
    </ligand>
</feature>
<dbReference type="Gene3D" id="3.30.950.30">
    <property type="entry name" value="Schlafen, AAA domain"/>
    <property type="match status" value="1"/>
</dbReference>
<dbReference type="EMBL" id="JACJTM010000003">
    <property type="protein sequence ID" value="MBD2684153.1"/>
    <property type="molecule type" value="Genomic_DNA"/>
</dbReference>
<dbReference type="CDD" id="cd14014">
    <property type="entry name" value="STKc_PknB_like"/>
    <property type="match status" value="1"/>
</dbReference>
<protein>
    <submittedName>
        <fullName evidence="3">Protein kinase</fullName>
    </submittedName>
</protein>
<dbReference type="InterPro" id="IPR011009">
    <property type="entry name" value="Kinase-like_dom_sf"/>
</dbReference>
<dbReference type="GO" id="GO:0016301">
    <property type="term" value="F:kinase activity"/>
    <property type="evidence" value="ECO:0007669"/>
    <property type="project" value="UniProtKB-KW"/>
</dbReference>
<evidence type="ECO:0000259" key="2">
    <source>
        <dbReference type="PROSITE" id="PS50011"/>
    </source>
</evidence>
<dbReference type="Gene3D" id="1.10.510.10">
    <property type="entry name" value="Transferase(Phosphotransferase) domain 1"/>
    <property type="match status" value="1"/>
</dbReference>
<dbReference type="SMART" id="SM00220">
    <property type="entry name" value="S_TKc"/>
    <property type="match status" value="1"/>
</dbReference>
<dbReference type="Proteomes" id="UP000660270">
    <property type="component" value="Unassembled WGS sequence"/>
</dbReference>
<dbReference type="InterPro" id="IPR017441">
    <property type="entry name" value="Protein_kinase_ATP_BS"/>
</dbReference>
<gene>
    <name evidence="3" type="ORF">H6G43_02610</name>
</gene>
<evidence type="ECO:0000256" key="1">
    <source>
        <dbReference type="PROSITE-ProRule" id="PRU10141"/>
    </source>
</evidence>
<dbReference type="PROSITE" id="PS50011">
    <property type="entry name" value="PROTEIN_KINASE_DOM"/>
    <property type="match status" value="1"/>
</dbReference>
<dbReference type="InterPro" id="IPR038461">
    <property type="entry name" value="Schlafen_AlbA_2_dom_sf"/>
</dbReference>
<dbReference type="PANTHER" id="PTHR24347">
    <property type="entry name" value="SERINE/THREONINE-PROTEIN KINASE"/>
    <property type="match status" value="1"/>
</dbReference>
<dbReference type="InterPro" id="IPR037215">
    <property type="entry name" value="GUN4-like_sf"/>
</dbReference>
<keyword evidence="3" id="KW-0808">Transferase</keyword>
<dbReference type="Pfam" id="PF00069">
    <property type="entry name" value="Pkinase"/>
    <property type="match status" value="1"/>
</dbReference>
<dbReference type="InterPro" id="IPR008629">
    <property type="entry name" value="GUN4-like"/>
</dbReference>
<reference evidence="3 4" key="1">
    <citation type="journal article" date="2020" name="ISME J.">
        <title>Comparative genomics reveals insights into cyanobacterial evolution and habitat adaptation.</title>
        <authorList>
            <person name="Chen M.Y."/>
            <person name="Teng W.K."/>
            <person name="Zhao L."/>
            <person name="Hu C.X."/>
            <person name="Zhou Y.K."/>
            <person name="Han B.P."/>
            <person name="Song L.R."/>
            <person name="Shu W.S."/>
        </authorList>
    </citation>
    <scope>NUCLEOTIDE SEQUENCE [LARGE SCALE GENOMIC DNA]</scope>
    <source>
        <strain evidence="3 4">FACHB-1249</strain>
    </source>
</reference>
<dbReference type="SUPFAM" id="SSF56112">
    <property type="entry name" value="Protein kinase-like (PK-like)"/>
    <property type="match status" value="1"/>
</dbReference>
<sequence>MIIWRPGQPINKGKYIIQGKPLGIGGFGITYKALEPKTGKLYAVKTLNQEMQLRDDFAAQQVKFINEALKIASFDHKHIVKVHEVIEEVEVIEEEKFRLVGVVMEYIDGVTLFKYVQNKGQLSESEALLYINQISQALEYIHAKGSLHRDIKPENILLRQNEQNQQEAVLIDFGSTRSMANTSMTKSFTDGYAPIEQYRDKGNFGDHTDVYSLAATLYYLLTADGLKQDSKSTPAPAYERQQFDLLAKPKFYNQSLSQRVNDAILQGMELEPENRTQTVLKFRENLGLVNIEKEQEIQLKSSVGMEYNNLRDLLKAEKWEEADEETTRVMLAVANGKHLSKQELRSAGATSKFANLVRIISSEIRSDASASDIVLLNEMKKISITNKELEYGIKVDDIFWVKNKILTKEMLRESRDEQIVSDIIAYMLLPETPGSSASISDEYYGFKNGKNQEKIETALVSKQPESIKKEFMIIYNHIREILQESKRNFSELITLNNLKYMPRPFQVIFFSFYDLVFREKMEIANYDGLIKSLKNINKDIDITSGQTWSYQNKRRNINKVKGIIREFFKIRNNNDPAKDSWLTEFETLLTQSNTEQTLYDFKQGFTKLDGRGQFDQESFSKIILTLTAMANHSPGATGYVCVGVADNDDTAKRIKKLYNIEPMKYKNFKITGIEHEAKRLQGNIDNFYRWIIQQIKSEPISQTVKDTIGREIKIIDYYDKSVLIFCLKAGENPTSYDEKFYQRSGANIEYITVEEYPELFKRFSK</sequence>
<dbReference type="InterPro" id="IPR007421">
    <property type="entry name" value="Schlafen_AlbA_2_dom"/>
</dbReference>
<dbReference type="Pfam" id="PF05419">
    <property type="entry name" value="GUN4"/>
    <property type="match status" value="1"/>
</dbReference>
<dbReference type="InterPro" id="IPR000719">
    <property type="entry name" value="Prot_kinase_dom"/>
</dbReference>
<organism evidence="3 4">
    <name type="scientific">Aphanizomenon flos-aquae FACHB-1249</name>
    <dbReference type="NCBI Taxonomy" id="2692889"/>
    <lineage>
        <taxon>Bacteria</taxon>
        <taxon>Bacillati</taxon>
        <taxon>Cyanobacteriota</taxon>
        <taxon>Cyanophyceae</taxon>
        <taxon>Nostocales</taxon>
        <taxon>Aphanizomenonaceae</taxon>
        <taxon>Aphanizomenon</taxon>
    </lineage>
</organism>
<dbReference type="SUPFAM" id="SSF140869">
    <property type="entry name" value="GUN4-like"/>
    <property type="match status" value="1"/>
</dbReference>